<dbReference type="PANTHER" id="PTHR23155:SF1075">
    <property type="entry name" value="OS06G0644300 PROTEIN"/>
    <property type="match status" value="1"/>
</dbReference>
<dbReference type="GO" id="GO:0043531">
    <property type="term" value="F:ADP binding"/>
    <property type="evidence" value="ECO:0007669"/>
    <property type="project" value="InterPro"/>
</dbReference>
<dbReference type="GO" id="GO:0042742">
    <property type="term" value="P:defense response to bacterium"/>
    <property type="evidence" value="ECO:0007669"/>
    <property type="project" value="UniProtKB-ARBA"/>
</dbReference>
<dbReference type="Gene3D" id="1.10.10.10">
    <property type="entry name" value="Winged helix-like DNA-binding domain superfamily/Winged helix DNA-binding domain"/>
    <property type="match status" value="1"/>
</dbReference>
<dbReference type="AlphaFoldDB" id="A0A0A9GWA3"/>
<dbReference type="InterPro" id="IPR027417">
    <property type="entry name" value="P-loop_NTPase"/>
</dbReference>
<organism evidence="4">
    <name type="scientific">Arundo donax</name>
    <name type="common">Giant reed</name>
    <name type="synonym">Donax arundinaceus</name>
    <dbReference type="NCBI Taxonomy" id="35708"/>
    <lineage>
        <taxon>Eukaryota</taxon>
        <taxon>Viridiplantae</taxon>
        <taxon>Streptophyta</taxon>
        <taxon>Embryophyta</taxon>
        <taxon>Tracheophyta</taxon>
        <taxon>Spermatophyta</taxon>
        <taxon>Magnoliopsida</taxon>
        <taxon>Liliopsida</taxon>
        <taxon>Poales</taxon>
        <taxon>Poaceae</taxon>
        <taxon>PACMAD clade</taxon>
        <taxon>Arundinoideae</taxon>
        <taxon>Arundineae</taxon>
        <taxon>Arundo</taxon>
    </lineage>
</organism>
<keyword evidence="1" id="KW-0677">Repeat</keyword>
<dbReference type="Gene3D" id="1.10.8.430">
    <property type="entry name" value="Helical domain of apoptotic protease-activating factors"/>
    <property type="match status" value="1"/>
</dbReference>
<dbReference type="GO" id="GO:0009626">
    <property type="term" value="P:plant-type hypersensitive response"/>
    <property type="evidence" value="ECO:0007669"/>
    <property type="project" value="UniProtKB-ARBA"/>
</dbReference>
<evidence type="ECO:0000256" key="2">
    <source>
        <dbReference type="ARBA" id="ARBA00022821"/>
    </source>
</evidence>
<dbReference type="FunFam" id="1.10.10.10:FF:000322">
    <property type="entry name" value="Probable disease resistance protein At1g63360"/>
    <property type="match status" value="1"/>
</dbReference>
<dbReference type="InterPro" id="IPR044974">
    <property type="entry name" value="Disease_R_plants"/>
</dbReference>
<feature type="domain" description="Disease resistance protein winged helix" evidence="3">
    <location>
        <begin position="84"/>
        <end position="161"/>
    </location>
</feature>
<evidence type="ECO:0000313" key="4">
    <source>
        <dbReference type="EMBL" id="JAE24873.1"/>
    </source>
</evidence>
<dbReference type="GO" id="GO:0002758">
    <property type="term" value="P:innate immune response-activating signaling pathway"/>
    <property type="evidence" value="ECO:0007669"/>
    <property type="project" value="UniProtKB-ARBA"/>
</dbReference>
<dbReference type="EMBL" id="GBRH01173023">
    <property type="protein sequence ID" value="JAE24873.1"/>
    <property type="molecule type" value="Transcribed_RNA"/>
</dbReference>
<dbReference type="SUPFAM" id="SSF52058">
    <property type="entry name" value="L domain-like"/>
    <property type="match status" value="1"/>
</dbReference>
<dbReference type="InterPro" id="IPR036388">
    <property type="entry name" value="WH-like_DNA-bd_sf"/>
</dbReference>
<protein>
    <recommendedName>
        <fullName evidence="3">Disease resistance protein winged helix domain-containing protein</fullName>
    </recommendedName>
</protein>
<keyword evidence="2" id="KW-0611">Plant defense</keyword>
<dbReference type="InterPro" id="IPR042197">
    <property type="entry name" value="Apaf_helical"/>
</dbReference>
<dbReference type="InterPro" id="IPR058922">
    <property type="entry name" value="WHD_DRP"/>
</dbReference>
<dbReference type="PANTHER" id="PTHR23155">
    <property type="entry name" value="DISEASE RESISTANCE PROTEIN RP"/>
    <property type="match status" value="1"/>
</dbReference>
<name>A0A0A9GWA3_ARUDO</name>
<accession>A0A0A9GWA3</accession>
<evidence type="ECO:0000259" key="3">
    <source>
        <dbReference type="Pfam" id="PF23559"/>
    </source>
</evidence>
<reference evidence="4" key="2">
    <citation type="journal article" date="2015" name="Data Brief">
        <title>Shoot transcriptome of the giant reed, Arundo donax.</title>
        <authorList>
            <person name="Barrero R.A."/>
            <person name="Guerrero F.D."/>
            <person name="Moolhuijzen P."/>
            <person name="Goolsby J.A."/>
            <person name="Tidwell J."/>
            <person name="Bellgard S.E."/>
            <person name="Bellgard M.I."/>
        </authorList>
    </citation>
    <scope>NUCLEOTIDE SEQUENCE</scope>
    <source>
        <tissue evidence="4">Shoot tissue taken approximately 20 cm above the soil surface</tissue>
    </source>
</reference>
<dbReference type="SUPFAM" id="SSF52540">
    <property type="entry name" value="P-loop containing nucleoside triphosphate hydrolases"/>
    <property type="match status" value="1"/>
</dbReference>
<sequence>MGEEDLHVLEALGRDIAKKCKGLPLAAHAVASMLRNKTVDFWKAARDSNTRDQCSSQSDVLPSLRLSYDDMPSYLKPCFAYCAIFQKGSTIYKDKLIQQWIALDFIKPSLPNLSYKVQAEEYLRELLATSLLQSSVYSPVTHEHAKASQELSMHDLVHDLARSVSGDDTLFLDCTKQNNSLSDSCHHVVVVRYDKSFCKSLSVKVRSLHFSDCGGRQLLGDAFSSTKSLHVLDITGCSLRKLPDPIH</sequence>
<proteinExistence type="predicted"/>
<dbReference type="Pfam" id="PF23559">
    <property type="entry name" value="WHD_DRP"/>
    <property type="match status" value="1"/>
</dbReference>
<reference evidence="4" key="1">
    <citation type="submission" date="2014-09" db="EMBL/GenBank/DDBJ databases">
        <authorList>
            <person name="Magalhaes I.L.F."/>
            <person name="Oliveira U."/>
            <person name="Santos F.R."/>
            <person name="Vidigal T.H.D.A."/>
            <person name="Brescovit A.D."/>
            <person name="Santos A.J."/>
        </authorList>
    </citation>
    <scope>NUCLEOTIDE SEQUENCE</scope>
    <source>
        <tissue evidence="4">Shoot tissue taken approximately 20 cm above the soil surface</tissue>
    </source>
</reference>
<evidence type="ECO:0000256" key="1">
    <source>
        <dbReference type="ARBA" id="ARBA00022737"/>
    </source>
</evidence>